<protein>
    <submittedName>
        <fullName evidence="2">Uncharacterized protein</fullName>
    </submittedName>
</protein>
<dbReference type="Proteomes" id="UP001153069">
    <property type="component" value="Unassembled WGS sequence"/>
</dbReference>
<evidence type="ECO:0000256" key="1">
    <source>
        <dbReference type="SAM" id="MobiDB-lite"/>
    </source>
</evidence>
<feature type="region of interest" description="Disordered" evidence="1">
    <location>
        <begin position="1"/>
        <end position="97"/>
    </location>
</feature>
<feature type="compositionally biased region" description="Basic and acidic residues" evidence="1">
    <location>
        <begin position="19"/>
        <end position="43"/>
    </location>
</feature>
<evidence type="ECO:0000313" key="2">
    <source>
        <dbReference type="EMBL" id="CAB9519076.1"/>
    </source>
</evidence>
<proteinExistence type="predicted"/>
<dbReference type="AlphaFoldDB" id="A0A9N8EGY3"/>
<evidence type="ECO:0000313" key="3">
    <source>
        <dbReference type="Proteomes" id="UP001153069"/>
    </source>
</evidence>
<feature type="region of interest" description="Disordered" evidence="1">
    <location>
        <begin position="215"/>
        <end position="258"/>
    </location>
</feature>
<accession>A0A9N8EGY3</accession>
<organism evidence="2 3">
    <name type="scientific">Seminavis robusta</name>
    <dbReference type="NCBI Taxonomy" id="568900"/>
    <lineage>
        <taxon>Eukaryota</taxon>
        <taxon>Sar</taxon>
        <taxon>Stramenopiles</taxon>
        <taxon>Ochrophyta</taxon>
        <taxon>Bacillariophyta</taxon>
        <taxon>Bacillariophyceae</taxon>
        <taxon>Bacillariophycidae</taxon>
        <taxon>Naviculales</taxon>
        <taxon>Naviculaceae</taxon>
        <taxon>Seminavis</taxon>
    </lineage>
</organism>
<keyword evidence="3" id="KW-1185">Reference proteome</keyword>
<dbReference type="EMBL" id="CAICTM010000984">
    <property type="protein sequence ID" value="CAB9519076.1"/>
    <property type="molecule type" value="Genomic_DNA"/>
</dbReference>
<sequence length="258" mass="28985">MQRCRPAKVTPKGGVPVGLKREVTESTHGEDNDEEHEKGESKSVSDSATESESYEESEERVGRNTHRSRSKSDPRDGNLARSPAGPGRTKLVISREPMEDCHMRENGMVKEGLLNFLAAVRHKKTGDEVMGALLVDHAAHLREQQGKEDERMARRLERETNNRVERLVTNGYLREEAEQVVARWRARVEVDRFRVDRDRRMHEFQMKLAGIKANLLDRPTGKEDGDMKSPPGGSISPGGTGVLSSHLKGSPWPPSRLH</sequence>
<comment type="caution">
    <text evidence="2">The sequence shown here is derived from an EMBL/GenBank/DDBJ whole genome shotgun (WGS) entry which is preliminary data.</text>
</comment>
<name>A0A9N8EGY3_9STRA</name>
<gene>
    <name evidence="2" type="ORF">SEMRO_986_G228160.1</name>
</gene>
<reference evidence="2" key="1">
    <citation type="submission" date="2020-06" db="EMBL/GenBank/DDBJ databases">
        <authorList>
            <consortium name="Plant Systems Biology data submission"/>
        </authorList>
    </citation>
    <scope>NUCLEOTIDE SEQUENCE</scope>
    <source>
        <strain evidence="2">D6</strain>
    </source>
</reference>